<reference evidence="1" key="1">
    <citation type="journal article" date="2014" name="Int. J. Syst. Evol. Microbiol.">
        <title>Complete genome sequence of Corynebacterium casei LMG S-19264T (=DSM 44701T), isolated from a smear-ripened cheese.</title>
        <authorList>
            <consortium name="US DOE Joint Genome Institute (JGI-PGF)"/>
            <person name="Walter F."/>
            <person name="Albersmeier A."/>
            <person name="Kalinowski J."/>
            <person name="Ruckert C."/>
        </authorList>
    </citation>
    <scope>NUCLEOTIDE SEQUENCE</scope>
    <source>
        <strain evidence="1">CGMCC 1.12195</strain>
    </source>
</reference>
<gene>
    <name evidence="1" type="ORF">GCM10007415_14200</name>
</gene>
<sequence length="194" mass="22907">MENKPITLSQVHFRYLNAGETENPFSFVNEFCVQETELCYLRQDILDLLKTAYSYKEEFYAGVSKSFGYNQIQIIKVIEILFVLHCTDLDLKPGNVRSYENDYNCLNREEKNDVRVFLDDFFTFHSLDEWRALMDDLLIYAYKEGDEGLFNYVDEPFKTIGYFEKLAEAIFLVYEIQHLKESYPKASVDPRADV</sequence>
<dbReference type="AlphaFoldDB" id="A0A917HLK9"/>
<dbReference type="RefSeq" id="WP_188505195.1">
    <property type="nucleotide sequence ID" value="NZ_BMER01000001.1"/>
</dbReference>
<dbReference type="Proteomes" id="UP000660862">
    <property type="component" value="Unassembled WGS sequence"/>
</dbReference>
<reference evidence="1" key="2">
    <citation type="submission" date="2020-09" db="EMBL/GenBank/DDBJ databases">
        <authorList>
            <person name="Sun Q."/>
            <person name="Zhou Y."/>
        </authorList>
    </citation>
    <scope>NUCLEOTIDE SEQUENCE</scope>
    <source>
        <strain evidence="1">CGMCC 1.12195</strain>
    </source>
</reference>
<name>A0A917HLK9_9SPHI</name>
<protein>
    <submittedName>
        <fullName evidence="1">Uncharacterized protein</fullName>
    </submittedName>
</protein>
<comment type="caution">
    <text evidence="1">The sequence shown here is derived from an EMBL/GenBank/DDBJ whole genome shotgun (WGS) entry which is preliminary data.</text>
</comment>
<dbReference type="EMBL" id="BMER01000001">
    <property type="protein sequence ID" value="GGG82472.1"/>
    <property type="molecule type" value="Genomic_DNA"/>
</dbReference>
<keyword evidence="2" id="KW-1185">Reference proteome</keyword>
<accession>A0A917HLK9</accession>
<evidence type="ECO:0000313" key="2">
    <source>
        <dbReference type="Proteomes" id="UP000660862"/>
    </source>
</evidence>
<organism evidence="1 2">
    <name type="scientific">Parapedobacter pyrenivorans</name>
    <dbReference type="NCBI Taxonomy" id="1305674"/>
    <lineage>
        <taxon>Bacteria</taxon>
        <taxon>Pseudomonadati</taxon>
        <taxon>Bacteroidota</taxon>
        <taxon>Sphingobacteriia</taxon>
        <taxon>Sphingobacteriales</taxon>
        <taxon>Sphingobacteriaceae</taxon>
        <taxon>Parapedobacter</taxon>
    </lineage>
</organism>
<evidence type="ECO:0000313" key="1">
    <source>
        <dbReference type="EMBL" id="GGG82472.1"/>
    </source>
</evidence>
<proteinExistence type="predicted"/>